<accession>A0ABY3SCZ6</accession>
<proteinExistence type="predicted"/>
<dbReference type="RefSeq" id="WP_235118209.1">
    <property type="nucleotide sequence ID" value="NZ_CP090978.1"/>
</dbReference>
<evidence type="ECO:0000313" key="2">
    <source>
        <dbReference type="Proteomes" id="UP001649230"/>
    </source>
</evidence>
<name>A0ABY3SCZ6_9BACL</name>
<dbReference type="EMBL" id="CP090978">
    <property type="protein sequence ID" value="UJF31864.1"/>
    <property type="molecule type" value="Genomic_DNA"/>
</dbReference>
<sequence>MSEKMLPIRDPILKTFPQQTNMMAILSMYEDFYPWFYSNFIQLKCSNRPYALDLLIYPDNIQRVMPLVEYQCLTRRTLGQWFPDVIGFIIRCIDDDLYFHATVNSYYISLYEYHYQKYHRFHEILIIGYDLDAKILYGADFFHNGQYACKPIPFADFEAAYVSVDEQNNGRFDIAHSASTDLNNHLSQIELMRFNPRSHWHTKVPYRLDIGNIVDLLGDYLHSSNTSRKYTVFENAADENYGLSVYDWLIKHAESILSGSTPYCDVRSFHILYEHKKCMVLRMKYLLGLKLEQFPELPMDSLIHVEANALTIRNQAIKYSFSKDKKIIAKLISDLQEMALVEKKL</sequence>
<protein>
    <submittedName>
        <fullName evidence="1">Uncharacterized protein</fullName>
    </submittedName>
</protein>
<keyword evidence="2" id="KW-1185">Reference proteome</keyword>
<evidence type="ECO:0000313" key="1">
    <source>
        <dbReference type="EMBL" id="UJF31864.1"/>
    </source>
</evidence>
<organism evidence="1 2">
    <name type="scientific">Paenibacillus hexagrammi</name>
    <dbReference type="NCBI Taxonomy" id="2908839"/>
    <lineage>
        <taxon>Bacteria</taxon>
        <taxon>Bacillati</taxon>
        <taxon>Bacillota</taxon>
        <taxon>Bacilli</taxon>
        <taxon>Bacillales</taxon>
        <taxon>Paenibacillaceae</taxon>
        <taxon>Paenibacillus</taxon>
    </lineage>
</organism>
<gene>
    <name evidence="1" type="ORF">L0M14_19160</name>
</gene>
<dbReference type="Proteomes" id="UP001649230">
    <property type="component" value="Chromosome"/>
</dbReference>
<reference evidence="1 2" key="1">
    <citation type="journal article" date="2024" name="Int. J. Syst. Evol. Microbiol.">
        <title>Paenibacillus hexagrammi sp. nov., a novel bacterium isolated from the gut content of Hexagrammos agrammus.</title>
        <authorList>
            <person name="Jung H.K."/>
            <person name="Kim D.G."/>
            <person name="Zin H."/>
            <person name="Park J."/>
            <person name="Jung H."/>
            <person name="Kim Y.O."/>
            <person name="Kong H.J."/>
            <person name="Kim J.W."/>
            <person name="Kim Y.S."/>
        </authorList>
    </citation>
    <scope>NUCLEOTIDE SEQUENCE [LARGE SCALE GENOMIC DNA]</scope>
    <source>
        <strain evidence="1 2">YPD9-1</strain>
    </source>
</reference>